<dbReference type="InterPro" id="IPR055408">
    <property type="entry name" value="HEAT_MROH2B-like"/>
</dbReference>
<proteinExistence type="predicted"/>
<feature type="domain" description="MROH2B-like N-terminal HEAT-repeats" evidence="4">
    <location>
        <begin position="39"/>
        <end position="258"/>
    </location>
</feature>
<evidence type="ECO:0000259" key="3">
    <source>
        <dbReference type="Pfam" id="PF23210"/>
    </source>
</evidence>
<evidence type="ECO:0000313" key="6">
    <source>
        <dbReference type="Proteomes" id="UP000515163"/>
    </source>
</evidence>
<dbReference type="Pfam" id="PF23210">
    <property type="entry name" value="HEAT_Maestro_2"/>
    <property type="match status" value="1"/>
</dbReference>
<dbReference type="InterPro" id="IPR048465">
    <property type="entry name" value="Maestro-like_HEAT"/>
</dbReference>
<dbReference type="Pfam" id="PF23221">
    <property type="entry name" value="HEAT_MROH2B_1st"/>
    <property type="match status" value="1"/>
</dbReference>
<evidence type="ECO:0000259" key="5">
    <source>
        <dbReference type="Pfam" id="PF23227"/>
    </source>
</evidence>
<dbReference type="Pfam" id="PF23227">
    <property type="entry name" value="HEAT_MROH2B_C"/>
    <property type="match status" value="1"/>
</dbReference>
<feature type="domain" description="Maestro/Maestro-like HEAT-repeats" evidence="5">
    <location>
        <begin position="1377"/>
        <end position="1649"/>
    </location>
</feature>
<dbReference type="InterPro" id="IPR056282">
    <property type="entry name" value="MROH2B-like_N_HEAT"/>
</dbReference>
<dbReference type="PANTHER" id="PTHR23120:SF0">
    <property type="entry name" value="MAESTRO HEAT-LIKE REPEAT FAMILY MEMBER 1"/>
    <property type="match status" value="1"/>
</dbReference>
<accession>A0A6P8J5D3</accession>
<dbReference type="OrthoDB" id="1884734at2759"/>
<feature type="domain" description="MROH2B-like HEAT-repeats" evidence="3">
    <location>
        <begin position="261"/>
        <end position="923"/>
    </location>
</feature>
<dbReference type="GO" id="GO:0005737">
    <property type="term" value="C:cytoplasm"/>
    <property type="evidence" value="ECO:0007669"/>
    <property type="project" value="TreeGrafter"/>
</dbReference>
<evidence type="ECO:0000313" key="7">
    <source>
        <dbReference type="RefSeq" id="XP_031575321.1"/>
    </source>
</evidence>
<dbReference type="Proteomes" id="UP000515163">
    <property type="component" value="Unplaced"/>
</dbReference>
<dbReference type="RefSeq" id="XP_031575321.1">
    <property type="nucleotide sequence ID" value="XM_031719461.1"/>
</dbReference>
<evidence type="ECO:0000259" key="2">
    <source>
        <dbReference type="Pfam" id="PF21047"/>
    </source>
</evidence>
<organism evidence="6 7">
    <name type="scientific">Actinia tenebrosa</name>
    <name type="common">Australian red waratah sea anemone</name>
    <dbReference type="NCBI Taxonomy" id="6105"/>
    <lineage>
        <taxon>Eukaryota</taxon>
        <taxon>Metazoa</taxon>
        <taxon>Cnidaria</taxon>
        <taxon>Anthozoa</taxon>
        <taxon>Hexacorallia</taxon>
        <taxon>Actiniaria</taxon>
        <taxon>Actiniidae</taxon>
        <taxon>Actinia</taxon>
    </lineage>
</organism>
<dbReference type="GeneID" id="116308942"/>
<evidence type="ECO:0000259" key="4">
    <source>
        <dbReference type="Pfam" id="PF23221"/>
    </source>
</evidence>
<dbReference type="InParanoid" id="A0A6P8J5D3"/>
<keyword evidence="1" id="KW-0677">Repeat</keyword>
<keyword evidence="6" id="KW-1185">Reference proteome</keyword>
<reference evidence="7" key="1">
    <citation type="submission" date="2025-08" db="UniProtKB">
        <authorList>
            <consortium name="RefSeq"/>
        </authorList>
    </citation>
    <scope>IDENTIFICATION</scope>
</reference>
<dbReference type="InterPro" id="IPR011989">
    <property type="entry name" value="ARM-like"/>
</dbReference>
<dbReference type="Pfam" id="PF21047">
    <property type="entry name" value="HEAT_Maestro"/>
    <property type="match status" value="1"/>
</dbReference>
<name>A0A6P8J5D3_ACTTE</name>
<protein>
    <submittedName>
        <fullName evidence="7">Maestro heat-like repeat-containing protein family member 1</fullName>
    </submittedName>
</protein>
<dbReference type="InterPro" id="IPR055406">
    <property type="entry name" value="HEAT_Maestro"/>
</dbReference>
<dbReference type="KEGG" id="aten:116308942"/>
<dbReference type="SUPFAM" id="SSF48371">
    <property type="entry name" value="ARM repeat"/>
    <property type="match status" value="3"/>
</dbReference>
<dbReference type="InterPro" id="IPR045206">
    <property type="entry name" value="Maestro_heat-like_prot"/>
</dbReference>
<dbReference type="Gene3D" id="1.25.10.10">
    <property type="entry name" value="Leucine-rich Repeat Variant"/>
    <property type="match status" value="3"/>
</dbReference>
<gene>
    <name evidence="7" type="primary">LOC116308942</name>
</gene>
<dbReference type="FunCoup" id="A0A6P8J5D3">
    <property type="interactions" value="1102"/>
</dbReference>
<evidence type="ECO:0000256" key="1">
    <source>
        <dbReference type="ARBA" id="ARBA00022737"/>
    </source>
</evidence>
<sequence>METETVTKTGGQVDDLCIALVDAANDKQGDVRDVIIMALHDIGKKQPEMVLTTIKAFLVKHQKLSLGHRVVLLKAASKVIKDSLDDLDINIGKQLIKLASDEMTKSKDIEPEWQTAASEVLVALGKRFDHEVMAELLDKLAPGSLPHYFVIQTLASLAAANAFGVVPFLKDILGRMLPMMGMAKQDNMKWVFANCIGRFSESILEYIANVENAPYQDITIDRFFGEIYSAYDVLFNVWLKSNEPKIRTAVITAIGHMTHIMSHDKLEEQLPKLLPGITNLYKKHSDHYFITQGLCSVLDAACSEGSAILAPHLDALLNGLHTMACSTPDYNNPGTIKNHNELLRCFSVLTRNYSDRVLAFLLAKLEANNEKIRIGTLLIMKHLINSSGTYLENKEDLIVSGVQILLADHNLKVQRAFAQAITAMAHHRYLELEGGNKLLEFIIRQCARPDDNDEKRRPTDPDPVSSRSLRLMCSNILHLLTTTVDVMEGVLWPSLLEFLVPEPFTNAVSVLCKSLCYIAAKKREQEGDDYNIDFENQTNVPKPPAIIARLMIMCGHPLEGGGRGIHVLKLLMALAPILQKDLVEMWDTVIPKLLQYLEENSESPESWNQKAWEDLALKLLSKSLDEVESEEWACAVGTEIGNQVVLYNNLPHNKNFSYKCLGIVLRKVKNKEFLQTQLNLMFTTIKHASQVEREGCAIGVGFCAATNLDSVLIKLEHVSKTDMVRKSGGILGFMKDKTDINVERVKSTVMLCYGYATLYGPPSLITSRLEANIFRVMIKHFGNVKDTSVKQNLIRAVELIGKALDPSRLQQADFVFSRRAELVNHMLAYIKAEPATHITTETRALAMDACASLVKLNPRMTDAEVFDMVKTSGDFVFPIVLDQPSSPATKQKVEDIQHDKEPSELLSQALKSLDNLMKEILLRDPVPQTFINIFKHIESPWLNSIQDHERERAMTCTFHLVEVFKEGMMVSADGKTTSFSDVGLVIARVVPRCTDPLVPVRQTAIDTTQAVLRISARYQGYSMDSKDELIDALSILKQRVLEDDANVLFSVASDLSKVIAKKLLSDHLSGFVFALMDGLSDSQSHSSSGACVVLNSIIRIRGQELRKEVTRLVIGLHEKLCIIYHAQTRTGTLRSMRTLASHHLAPVITALLDFPLPLDHHVVEIWKTLAGDPSLALSIFDYMMDMLVRTLPYNEKPNPKNKKEMIRIAALQPVAITCGLSEMFQAEETTELAIEHFHRLFSMAVLRLGTCVDLHPPEPSAKDKKDKTKHPNISPLSTALELIKSLLIRCQYEKLLEFIEKENVWKCFNEEKKFPEGVTLLARGICATTPQHVAKVATTLQSSFCSMYDAQRIVISAFFSELIDQRCGGNVELVDVLLASLLGRLVDTSQVVRQYCIRGLGNVSSAGDNKVEQHSTTILSAMMAGMDDKDDPEDEITLESMSGLSKVLAKLDENNVRQILINICLRVRPCFEKDKAAVRAAAFILFGKLARFGDGPSKTPFLEQIHTNFISVLLHLNEEKEVAKGCKECLRSIGPLMGSEQINAMFQKHLIEEGNLHYGEFTNDLSRLIIADFPDKVNFYVMGCVSFFKSSRDDIKASAAIFVGFLLGNLPVDNRDDISKDHVCGALVMLLKDPSTKVRCKAAEAMSLLYDY</sequence>
<feature type="domain" description="Maestro-like HEAT-repeats" evidence="2">
    <location>
        <begin position="948"/>
        <end position="1179"/>
    </location>
</feature>
<dbReference type="PANTHER" id="PTHR23120">
    <property type="entry name" value="MAESTRO-RELATED HEAT DOMAIN-CONTAINING"/>
    <property type="match status" value="1"/>
</dbReference>
<dbReference type="InterPro" id="IPR016024">
    <property type="entry name" value="ARM-type_fold"/>
</dbReference>